<reference evidence="2 3" key="1">
    <citation type="submission" date="2019-11" db="EMBL/GenBank/DDBJ databases">
        <title>Genome sequences of 17 halophilic strains isolated from different environments.</title>
        <authorList>
            <person name="Furrow R.E."/>
        </authorList>
    </citation>
    <scope>NUCLEOTIDE SEQUENCE [LARGE SCALE GENOMIC DNA]</scope>
    <source>
        <strain evidence="2 3">22514_16_FS</strain>
    </source>
</reference>
<sequence>MRDANLSIPMVGIGGIDEQNAESVIRAGANGVSLSH</sequence>
<proteinExistence type="predicted"/>
<comment type="caution">
    <text evidence="2">The sequence shown here is derived from an EMBL/GenBank/DDBJ whole genome shotgun (WGS) entry which is preliminary data.</text>
</comment>
<dbReference type="EMBL" id="WMEQ01000010">
    <property type="protein sequence ID" value="MYL34569.1"/>
    <property type="molecule type" value="Genomic_DNA"/>
</dbReference>
<name>A0A6I5A441_9BACI</name>
<feature type="domain" description="Thiamine phosphate synthase/TenI" evidence="1">
    <location>
        <begin position="5"/>
        <end position="34"/>
    </location>
</feature>
<dbReference type="OrthoDB" id="9812206at2"/>
<dbReference type="GO" id="GO:0009228">
    <property type="term" value="P:thiamine biosynthetic process"/>
    <property type="evidence" value="ECO:0007669"/>
    <property type="project" value="UniProtKB-KW"/>
</dbReference>
<gene>
    <name evidence="2" type="ORF">GLW05_13305</name>
</gene>
<dbReference type="Gene3D" id="3.20.20.70">
    <property type="entry name" value="Aldolase class I"/>
    <property type="match status" value="1"/>
</dbReference>
<dbReference type="InterPro" id="IPR013785">
    <property type="entry name" value="Aldolase_TIM"/>
</dbReference>
<dbReference type="Proteomes" id="UP000468638">
    <property type="component" value="Unassembled WGS sequence"/>
</dbReference>
<dbReference type="AlphaFoldDB" id="A0A6I5A441"/>
<dbReference type="SUPFAM" id="SSF51391">
    <property type="entry name" value="Thiamin phosphate synthase"/>
    <property type="match status" value="1"/>
</dbReference>
<organism evidence="2 3">
    <name type="scientific">Pontibacillus yanchengensis</name>
    <dbReference type="NCBI Taxonomy" id="462910"/>
    <lineage>
        <taxon>Bacteria</taxon>
        <taxon>Bacillati</taxon>
        <taxon>Bacillota</taxon>
        <taxon>Bacilli</taxon>
        <taxon>Bacillales</taxon>
        <taxon>Bacillaceae</taxon>
        <taxon>Pontibacillus</taxon>
    </lineage>
</organism>
<evidence type="ECO:0000313" key="2">
    <source>
        <dbReference type="EMBL" id="MYL34569.1"/>
    </source>
</evidence>
<dbReference type="RefSeq" id="WP_160849234.1">
    <property type="nucleotide sequence ID" value="NZ_WMEQ01000010.1"/>
</dbReference>
<protein>
    <recommendedName>
        <fullName evidence="1">Thiamine phosphate synthase/TenI domain-containing protein</fullName>
    </recommendedName>
</protein>
<evidence type="ECO:0000259" key="1">
    <source>
        <dbReference type="Pfam" id="PF02581"/>
    </source>
</evidence>
<dbReference type="InterPro" id="IPR036206">
    <property type="entry name" value="ThiamineP_synth_sf"/>
</dbReference>
<accession>A0A6I5A441</accession>
<evidence type="ECO:0000313" key="3">
    <source>
        <dbReference type="Proteomes" id="UP000468638"/>
    </source>
</evidence>
<dbReference type="Pfam" id="PF02581">
    <property type="entry name" value="TMP-TENI"/>
    <property type="match status" value="1"/>
</dbReference>
<dbReference type="InterPro" id="IPR022998">
    <property type="entry name" value="ThiamineP_synth_TenI"/>
</dbReference>